<dbReference type="Pfam" id="PF00931">
    <property type="entry name" value="NB-ARC"/>
    <property type="match status" value="1"/>
</dbReference>
<evidence type="ECO:0000256" key="11">
    <source>
        <dbReference type="SAM" id="Phobius"/>
    </source>
</evidence>
<dbReference type="InterPro" id="IPR042197">
    <property type="entry name" value="Apaf_helical"/>
</dbReference>
<comment type="catalytic activity">
    <reaction evidence="10">
        <text>NAD(+) + H2O = ADP-D-ribose + nicotinamide + H(+)</text>
        <dbReference type="Rhea" id="RHEA:16301"/>
        <dbReference type="ChEBI" id="CHEBI:15377"/>
        <dbReference type="ChEBI" id="CHEBI:15378"/>
        <dbReference type="ChEBI" id="CHEBI:17154"/>
        <dbReference type="ChEBI" id="CHEBI:57540"/>
        <dbReference type="ChEBI" id="CHEBI:57967"/>
        <dbReference type="EC" id="3.2.2.6"/>
    </reaction>
    <physiologicalReaction direction="left-to-right" evidence="10">
        <dbReference type="Rhea" id="RHEA:16302"/>
    </physiologicalReaction>
</comment>
<protein>
    <recommendedName>
        <fullName evidence="2">ADP-ribosyl cyclase/cyclic ADP-ribose hydrolase</fullName>
        <ecNumber evidence="2">3.2.2.6</ecNumber>
    </recommendedName>
</protein>
<dbReference type="PRINTS" id="PR00364">
    <property type="entry name" value="DISEASERSIST"/>
</dbReference>
<dbReference type="EC" id="3.2.2.6" evidence="2"/>
<keyword evidence="6" id="KW-0611">Plant defense</keyword>
<evidence type="ECO:0000313" key="14">
    <source>
        <dbReference type="Proteomes" id="UP000826656"/>
    </source>
</evidence>
<dbReference type="SUPFAM" id="SSF46785">
    <property type="entry name" value="Winged helix' DNA-binding domain"/>
    <property type="match status" value="1"/>
</dbReference>
<feature type="transmembrane region" description="Helical" evidence="11">
    <location>
        <begin position="888"/>
        <end position="909"/>
    </location>
</feature>
<organism evidence="13 14">
    <name type="scientific">Solanum tuberosum</name>
    <name type="common">Potato</name>
    <dbReference type="NCBI Taxonomy" id="4113"/>
    <lineage>
        <taxon>Eukaryota</taxon>
        <taxon>Viridiplantae</taxon>
        <taxon>Streptophyta</taxon>
        <taxon>Embryophyta</taxon>
        <taxon>Tracheophyta</taxon>
        <taxon>Spermatophyta</taxon>
        <taxon>Magnoliopsida</taxon>
        <taxon>eudicotyledons</taxon>
        <taxon>Gunneridae</taxon>
        <taxon>Pentapetalae</taxon>
        <taxon>asterids</taxon>
        <taxon>lamiids</taxon>
        <taxon>Solanales</taxon>
        <taxon>Solanaceae</taxon>
        <taxon>Solanoideae</taxon>
        <taxon>Solaneae</taxon>
        <taxon>Solanum</taxon>
    </lineage>
</organism>
<dbReference type="InterPro" id="IPR000157">
    <property type="entry name" value="TIR_dom"/>
</dbReference>
<evidence type="ECO:0000256" key="3">
    <source>
        <dbReference type="ARBA" id="ARBA00022614"/>
    </source>
</evidence>
<dbReference type="InterPro" id="IPR035897">
    <property type="entry name" value="Toll_tir_struct_dom_sf"/>
</dbReference>
<evidence type="ECO:0000256" key="10">
    <source>
        <dbReference type="ARBA" id="ARBA00047304"/>
    </source>
</evidence>
<feature type="domain" description="TIR" evidence="12">
    <location>
        <begin position="1"/>
        <end position="97"/>
    </location>
</feature>
<reference evidence="13 14" key="1">
    <citation type="journal article" date="2021" name="bioRxiv">
        <title>Chromosome-scale and haplotype-resolved genome assembly of a tetraploid potato cultivar.</title>
        <authorList>
            <person name="Sun H."/>
            <person name="Jiao W.-B."/>
            <person name="Krause K."/>
            <person name="Campoy J.A."/>
            <person name="Goel M."/>
            <person name="Folz-Donahue K."/>
            <person name="Kukat C."/>
            <person name="Huettel B."/>
            <person name="Schneeberger K."/>
        </authorList>
    </citation>
    <scope>NUCLEOTIDE SEQUENCE [LARGE SCALE GENOMIC DNA]</scope>
    <source>
        <strain evidence="13">SolTubOtavaFocal</strain>
        <tissue evidence="13">Leaves</tissue>
    </source>
</reference>
<keyword evidence="9 11" id="KW-0472">Membrane</keyword>
<dbReference type="Pfam" id="PF01582">
    <property type="entry name" value="TIR"/>
    <property type="match status" value="1"/>
</dbReference>
<dbReference type="SUPFAM" id="SSF52200">
    <property type="entry name" value="Toll/Interleukin receptor TIR domain"/>
    <property type="match status" value="1"/>
</dbReference>
<keyword evidence="11" id="KW-1133">Transmembrane helix</keyword>
<dbReference type="Proteomes" id="UP000826656">
    <property type="component" value="Unassembled WGS sequence"/>
</dbReference>
<evidence type="ECO:0000256" key="6">
    <source>
        <dbReference type="ARBA" id="ARBA00022821"/>
    </source>
</evidence>
<evidence type="ECO:0000256" key="9">
    <source>
        <dbReference type="ARBA" id="ARBA00023136"/>
    </source>
</evidence>
<evidence type="ECO:0000256" key="4">
    <source>
        <dbReference type="ARBA" id="ARBA00022737"/>
    </source>
</evidence>
<keyword evidence="5" id="KW-0378">Hydrolase</keyword>
<dbReference type="InterPro" id="IPR045344">
    <property type="entry name" value="C-JID"/>
</dbReference>
<comment type="caution">
    <text evidence="13">The sequence shown here is derived from an EMBL/GenBank/DDBJ whole genome shotgun (WGS) entry which is preliminary data.</text>
</comment>
<evidence type="ECO:0000256" key="8">
    <source>
        <dbReference type="ARBA" id="ARBA00023054"/>
    </source>
</evidence>
<evidence type="ECO:0000256" key="5">
    <source>
        <dbReference type="ARBA" id="ARBA00022801"/>
    </source>
</evidence>
<dbReference type="InterPro" id="IPR044974">
    <property type="entry name" value="Disease_R_plants"/>
</dbReference>
<dbReference type="Gene3D" id="3.40.50.10140">
    <property type="entry name" value="Toll/interleukin-1 receptor homology (TIR) domain"/>
    <property type="match status" value="1"/>
</dbReference>
<dbReference type="Gene3D" id="1.10.8.430">
    <property type="entry name" value="Helical domain of apoptotic protease-activating factors"/>
    <property type="match status" value="1"/>
</dbReference>
<dbReference type="SUPFAM" id="SSF52540">
    <property type="entry name" value="P-loop containing nucleoside triphosphate hydrolases"/>
    <property type="match status" value="1"/>
</dbReference>
<dbReference type="PROSITE" id="PS50104">
    <property type="entry name" value="TIR"/>
    <property type="match status" value="1"/>
</dbReference>
<dbReference type="InterPro" id="IPR032675">
    <property type="entry name" value="LRR_dom_sf"/>
</dbReference>
<keyword evidence="7" id="KW-0520">NAD</keyword>
<evidence type="ECO:0000256" key="2">
    <source>
        <dbReference type="ARBA" id="ARBA00011982"/>
    </source>
</evidence>
<keyword evidence="11" id="KW-0812">Transmembrane</keyword>
<dbReference type="Pfam" id="PF20160">
    <property type="entry name" value="C-JID"/>
    <property type="match status" value="1"/>
</dbReference>
<evidence type="ECO:0000313" key="13">
    <source>
        <dbReference type="EMBL" id="KAH0777566.1"/>
    </source>
</evidence>
<dbReference type="Pfam" id="PF23282">
    <property type="entry name" value="WHD_ROQ1"/>
    <property type="match status" value="1"/>
</dbReference>
<sequence length="910" mass="103120">MLHLVGVLKNLLKFSNAETLKKVVLPIFYDVDPSQVRNPIGYFDESLTRRFGAQRTEKWKTALTKVANLSGWDSRNVVYGHESELIESIIKRVLQEVSQTSLDVACYPVGIDSSIKDLIELLFKSGCQDDVRMIGIYGIGGIGKTTLAKAFYNQICRHFGSSCFLSNVRSEAGTFNGLVKLQEKLLHQILKTKDFEVNDVAEGVSLIKARLGSMKVLIVLDDVDHISQLESLIRERNWFGSGSLIIVTTRDKHLLCGLTTKEKFKAKLLYDNEAMQLFSCRAFNSFFPPHEYVGLSQEIIKYSGGLPLALVTLGSHLRGRSVEEWRHEFVKLRAIPHSDIQKILKISFDGLDYDTQSVFLDIACAFHGFFEDEVTKILNACGFHSESAIATLVQKHLLHRAWHRLVMHDLVRAMGREIVRMESPRDPGKRSRLVIPQEVCYVLRGNKGSKKVQVLKVDRWTLKGVNLSTMAFKKMKNLRVLIIDKLHISGDFELLSKELRWLSWQNCPLKYIPSNFPAKNLVVIDMRKSDIQEFGLNLQCCKSLKRLDLSDCKSLKRTPNFNGLQSLEFLLLNGCSSLRKIHPSIGNLCRLRLLNLRGCKKLMDPPSSICQLKSLGWLDISGCSYIKTLPVDFGVMPGLRTLSALETDIKQWHRKLVNITGLENLPSIERINMLNCTSLQNPFKEGFFSAPALAFPSREYPHLGIEIYLQSNEIPDWCSNQVTASSISFTMPTHNKEYQFLGMIVWCVRELVKVPSSGPWQGFGFSISGEMFSGVFSRYDNVIPAEHMELSCVLHRSYLDTPFEGAIKGGEKMELFELSKYITVKKIGIHLLYLDQQGKVTSLPALVDHSHSQINRSQDLNEVSLEQESRDGRSILKMIRASFPINPLSLYLSVSVYLLFLMIVLHYVAL</sequence>
<keyword evidence="14" id="KW-1185">Reference proteome</keyword>
<dbReference type="PANTHER" id="PTHR11017">
    <property type="entry name" value="LEUCINE-RICH REPEAT-CONTAINING PROTEIN"/>
    <property type="match status" value="1"/>
</dbReference>
<keyword evidence="3" id="KW-0433">Leucine-rich repeat</keyword>
<dbReference type="Gene3D" id="3.40.50.300">
    <property type="entry name" value="P-loop containing nucleotide triphosphate hydrolases"/>
    <property type="match status" value="1"/>
</dbReference>
<dbReference type="EMBL" id="JAIVGD010000003">
    <property type="protein sequence ID" value="KAH0777566.1"/>
    <property type="molecule type" value="Genomic_DNA"/>
</dbReference>
<proteinExistence type="predicted"/>
<dbReference type="SUPFAM" id="SSF52058">
    <property type="entry name" value="L domain-like"/>
    <property type="match status" value="1"/>
</dbReference>
<dbReference type="InterPro" id="IPR036390">
    <property type="entry name" value="WH_DNA-bd_sf"/>
</dbReference>
<keyword evidence="8" id="KW-0175">Coiled coil</keyword>
<accession>A0ABQ7W9Y5</accession>
<evidence type="ECO:0000259" key="12">
    <source>
        <dbReference type="PROSITE" id="PS50104"/>
    </source>
</evidence>
<dbReference type="InterPro" id="IPR027417">
    <property type="entry name" value="P-loop_NTPase"/>
</dbReference>
<dbReference type="InterPro" id="IPR058192">
    <property type="entry name" value="WHD_ROQ1-like"/>
</dbReference>
<dbReference type="Gene3D" id="3.80.10.10">
    <property type="entry name" value="Ribonuclease Inhibitor"/>
    <property type="match status" value="1"/>
</dbReference>
<keyword evidence="4" id="KW-0677">Repeat</keyword>
<dbReference type="InterPro" id="IPR002182">
    <property type="entry name" value="NB-ARC"/>
</dbReference>
<dbReference type="PANTHER" id="PTHR11017:SF479">
    <property type="entry name" value="DISEASE RESISTANCE PROTEIN (TIR-NBS-LRR CLASS) FAMILY"/>
    <property type="match status" value="1"/>
</dbReference>
<evidence type="ECO:0000256" key="1">
    <source>
        <dbReference type="ARBA" id="ARBA00004170"/>
    </source>
</evidence>
<gene>
    <name evidence="13" type="ORF">KY290_008977</name>
</gene>
<comment type="subcellular location">
    <subcellularLocation>
        <location evidence="1">Membrane</location>
        <topology evidence="1">Peripheral membrane protein</topology>
    </subcellularLocation>
</comment>
<name>A0ABQ7W9Y5_SOLTU</name>
<evidence type="ECO:0000256" key="7">
    <source>
        <dbReference type="ARBA" id="ARBA00023027"/>
    </source>
</evidence>